<dbReference type="Gene3D" id="3.40.50.2000">
    <property type="entry name" value="Glycogen Phosphorylase B"/>
    <property type="match status" value="1"/>
</dbReference>
<accession>A0A6J5NB62</accession>
<dbReference type="Gene3D" id="3.40.50.11930">
    <property type="match status" value="1"/>
</dbReference>
<reference evidence="3" key="1">
    <citation type="submission" date="2020-04" db="EMBL/GenBank/DDBJ databases">
        <authorList>
            <person name="Chiriac C."/>
            <person name="Salcher M."/>
            <person name="Ghai R."/>
            <person name="Kavagutti S V."/>
        </authorList>
    </citation>
    <scope>NUCLEOTIDE SEQUENCE</scope>
</reference>
<keyword evidence="1" id="KW-0328">Glycosyltransferase</keyword>
<dbReference type="GO" id="GO:0016757">
    <property type="term" value="F:glycosyltransferase activity"/>
    <property type="evidence" value="ECO:0007669"/>
    <property type="project" value="UniProtKB-KW"/>
</dbReference>
<evidence type="ECO:0000256" key="2">
    <source>
        <dbReference type="ARBA" id="ARBA00022679"/>
    </source>
</evidence>
<dbReference type="PANTHER" id="PTHR12526:SF510">
    <property type="entry name" value="D-INOSITOL 3-PHOSPHATE GLYCOSYLTRANSFERASE"/>
    <property type="match status" value="1"/>
</dbReference>
<dbReference type="EMBL" id="LR796624">
    <property type="protein sequence ID" value="CAB4154701.1"/>
    <property type="molecule type" value="Genomic_DNA"/>
</dbReference>
<organism evidence="3">
    <name type="scientific">uncultured Caudovirales phage</name>
    <dbReference type="NCBI Taxonomy" id="2100421"/>
    <lineage>
        <taxon>Viruses</taxon>
        <taxon>Duplodnaviria</taxon>
        <taxon>Heunggongvirae</taxon>
        <taxon>Uroviricota</taxon>
        <taxon>Caudoviricetes</taxon>
        <taxon>Peduoviridae</taxon>
        <taxon>Maltschvirus</taxon>
        <taxon>Maltschvirus maltsch</taxon>
    </lineage>
</organism>
<evidence type="ECO:0000256" key="1">
    <source>
        <dbReference type="ARBA" id="ARBA00022676"/>
    </source>
</evidence>
<sequence>MAKILYCGDVGCQTGFGRVAEYLIPALAEQHEMHALCVNWAGDPSDMQQHCRMYPAMAHGSDPFGSHRIAELVQVIKPDLIWVTNDFWIAIGLWEQIKGLKEALGFKFFCYTPIDSYGIYPETIPATAEWDGLATYTEFGAKELKIAGYTKHIDVVGHGTDFTKFFPMDKAKCREELGVPQDVFVVFNGNRNQPRKRIDLTIKGFIEFAKDKPDARLWLHMGKKDMGWDLVPLFKRVARDAGYDATGKLILTSPSFSTDNCLPIEQLNKVYNAVDIGVNTCIGEGWGLVNTEHAATGVAQLVPDHTSLKEIFDDVPRIPIESWEVDRNYGLDRGQPSPSEMARILTEYYDNPEWLAEAGAWCWERMHQEELTWPYVGKKMLDIVERTLSVNKDNANKGFALTVRID</sequence>
<dbReference type="CDD" id="cd03801">
    <property type="entry name" value="GT4_PimA-like"/>
    <property type="match status" value="1"/>
</dbReference>
<gene>
    <name evidence="3" type="ORF">UFOVP649_23</name>
</gene>
<dbReference type="SUPFAM" id="SSF53756">
    <property type="entry name" value="UDP-Glycosyltransferase/glycogen phosphorylase"/>
    <property type="match status" value="1"/>
</dbReference>
<proteinExistence type="predicted"/>
<protein>
    <submittedName>
        <fullName evidence="3">RfaG Glycosyltransferase</fullName>
    </submittedName>
</protein>
<keyword evidence="2 3" id="KW-0808">Transferase</keyword>
<evidence type="ECO:0000313" key="3">
    <source>
        <dbReference type="EMBL" id="CAB4154701.1"/>
    </source>
</evidence>
<name>A0A6J5NB62_9CAUD</name>
<dbReference type="PANTHER" id="PTHR12526">
    <property type="entry name" value="GLYCOSYLTRANSFERASE"/>
    <property type="match status" value="1"/>
</dbReference>